<proteinExistence type="predicted"/>
<name>A0A1A9APG2_PLAOA</name>
<protein>
    <submittedName>
        <fullName evidence="2">PIR Superfamily Protein</fullName>
    </submittedName>
</protein>
<evidence type="ECO:0000313" key="3">
    <source>
        <dbReference type="Proteomes" id="UP000078555"/>
    </source>
</evidence>
<dbReference type="EMBL" id="FLRD01001914">
    <property type="protein sequence ID" value="SBT58567.1"/>
    <property type="molecule type" value="Genomic_DNA"/>
</dbReference>
<dbReference type="InterPro" id="IPR008780">
    <property type="entry name" value="Plasmodium_Vir"/>
</dbReference>
<dbReference type="Proteomes" id="UP000078555">
    <property type="component" value="Unassembled WGS sequence"/>
</dbReference>
<keyword evidence="3" id="KW-1185">Reference proteome</keyword>
<accession>A0A1A9APG2</accession>
<keyword evidence="1" id="KW-1133">Transmembrane helix</keyword>
<keyword evidence="1" id="KW-0812">Transmembrane</keyword>
<gene>
    <name evidence="2" type="ORF">POVWA1_088660</name>
</gene>
<dbReference type="AlphaFoldDB" id="A0A1A9APG2"/>
<organism evidence="2 3">
    <name type="scientific">Plasmodium ovale wallikeri</name>
    <dbReference type="NCBI Taxonomy" id="864142"/>
    <lineage>
        <taxon>Eukaryota</taxon>
        <taxon>Sar</taxon>
        <taxon>Alveolata</taxon>
        <taxon>Apicomplexa</taxon>
        <taxon>Aconoidasida</taxon>
        <taxon>Haemosporida</taxon>
        <taxon>Plasmodiidae</taxon>
        <taxon>Plasmodium</taxon>
        <taxon>Plasmodium (Plasmodium)</taxon>
    </lineage>
</organism>
<dbReference type="Pfam" id="PF05795">
    <property type="entry name" value="Plasmodium_Vir"/>
    <property type="match status" value="1"/>
</dbReference>
<evidence type="ECO:0000313" key="2">
    <source>
        <dbReference type="EMBL" id="SBT58567.1"/>
    </source>
</evidence>
<reference evidence="3" key="1">
    <citation type="submission" date="2016-05" db="EMBL/GenBank/DDBJ databases">
        <authorList>
            <person name="Naeem Raeece"/>
        </authorList>
    </citation>
    <scope>NUCLEOTIDE SEQUENCE [LARGE SCALE GENOMIC DNA]</scope>
</reference>
<evidence type="ECO:0000256" key="1">
    <source>
        <dbReference type="SAM" id="Phobius"/>
    </source>
</evidence>
<feature type="transmembrane region" description="Helical" evidence="1">
    <location>
        <begin position="250"/>
        <end position="278"/>
    </location>
</feature>
<keyword evidence="1" id="KW-0472">Membrane</keyword>
<sequence>MAEMEVSKIIKGIEKFIVEMENRTDIDDSQKLYTFENKSMVDSYLNSTLIELRQSYKVFESNSDFVSHNMYCSYLNYWLNKKKKKYLQLTGNPTEGNFRNKVEEYYTNTKDIVNGNDGKCEIEFNEYSNQELTIVNALKNLCYIFKKIKAEKKNKHNINECFALYKYYYSTMNRILENILMLNDNTKIKISKLIKDISCEEIQLSDLSKDIQCEYENNSQYLLIENCENGSCSLEFTKYDDNCNCTYNDIFLSIFVTILGTLFLSFVLYRFTPFGFWINRQIERKKKLLNNLGEDDMKEILDDTPEGIHENSQDFPYHMSYYSLKN</sequence>